<keyword evidence="3" id="KW-0274">FAD</keyword>
<dbReference type="SUPFAM" id="SSF56176">
    <property type="entry name" value="FAD-binding/transporter-associated domain-like"/>
    <property type="match status" value="1"/>
</dbReference>
<evidence type="ECO:0000313" key="6">
    <source>
        <dbReference type="EMBL" id="MFC5381667.1"/>
    </source>
</evidence>
<dbReference type="RefSeq" id="WP_340269621.1">
    <property type="nucleotide sequence ID" value="NZ_JBBEOG010000004.1"/>
</dbReference>
<dbReference type="InterPro" id="IPR025650">
    <property type="entry name" value="Alkyl-DHAP_Synthase"/>
</dbReference>
<dbReference type="InterPro" id="IPR004113">
    <property type="entry name" value="FAD-bd_oxidored_4_C"/>
</dbReference>
<proteinExistence type="inferred from homology"/>
<evidence type="ECO:0000256" key="4">
    <source>
        <dbReference type="ARBA" id="ARBA00023002"/>
    </source>
</evidence>
<dbReference type="InterPro" id="IPR016169">
    <property type="entry name" value="FAD-bd_PCMH_sub2"/>
</dbReference>
<evidence type="ECO:0000256" key="1">
    <source>
        <dbReference type="ARBA" id="ARBA00008000"/>
    </source>
</evidence>
<dbReference type="Pfam" id="PF02913">
    <property type="entry name" value="FAD-oxidase_C"/>
    <property type="match status" value="1"/>
</dbReference>
<dbReference type="Gene3D" id="3.30.43.10">
    <property type="entry name" value="Uridine Diphospho-n-acetylenolpyruvylglucosamine Reductase, domain 2"/>
    <property type="match status" value="1"/>
</dbReference>
<gene>
    <name evidence="6" type="ORF">ACFPJ6_12790</name>
</gene>
<dbReference type="PANTHER" id="PTHR46568">
    <property type="entry name" value="ALKYLDIHYDROXYACETONEPHOSPHATE SYNTHASE, PEROXISOMAL"/>
    <property type="match status" value="1"/>
</dbReference>
<dbReference type="Gene3D" id="3.30.300.330">
    <property type="match status" value="1"/>
</dbReference>
<feature type="domain" description="FAD-binding PCMH-type" evidence="5">
    <location>
        <begin position="87"/>
        <end position="267"/>
    </location>
</feature>
<evidence type="ECO:0000256" key="3">
    <source>
        <dbReference type="ARBA" id="ARBA00022827"/>
    </source>
</evidence>
<accession>A0ABW0GQ77</accession>
<dbReference type="EMBL" id="JBHSLD010000009">
    <property type="protein sequence ID" value="MFC5381667.1"/>
    <property type="molecule type" value="Genomic_DNA"/>
</dbReference>
<dbReference type="InterPro" id="IPR036318">
    <property type="entry name" value="FAD-bd_PCMH-like_sf"/>
</dbReference>
<evidence type="ECO:0000259" key="5">
    <source>
        <dbReference type="PROSITE" id="PS51387"/>
    </source>
</evidence>
<comment type="caution">
    <text evidence="6">The sequence shown here is derived from an EMBL/GenBank/DDBJ whole genome shotgun (WGS) entry which is preliminary data.</text>
</comment>
<protein>
    <submittedName>
        <fullName evidence="6">FAD-binding oxidoreductase</fullName>
    </submittedName>
</protein>
<dbReference type="InterPro" id="IPR016166">
    <property type="entry name" value="FAD-bd_PCMH"/>
</dbReference>
<dbReference type="PANTHER" id="PTHR46568:SF1">
    <property type="entry name" value="ALKYLDIHYDROXYACETONEPHOSPHATE SYNTHASE, PEROXISOMAL"/>
    <property type="match status" value="1"/>
</dbReference>
<dbReference type="InterPro" id="IPR006094">
    <property type="entry name" value="Oxid_FAD_bind_N"/>
</dbReference>
<keyword evidence="2" id="KW-0285">Flavoprotein</keyword>
<dbReference type="Pfam" id="PF01565">
    <property type="entry name" value="FAD_binding_4"/>
    <property type="match status" value="1"/>
</dbReference>
<dbReference type="PROSITE" id="PS51387">
    <property type="entry name" value="FAD_PCMH"/>
    <property type="match status" value="1"/>
</dbReference>
<dbReference type="InterPro" id="IPR016167">
    <property type="entry name" value="FAD-bd_PCMH_sub1"/>
</dbReference>
<organism evidence="6 7">
    <name type="scientific">Aquipuribacter nitratireducens</name>
    <dbReference type="NCBI Taxonomy" id="650104"/>
    <lineage>
        <taxon>Bacteria</taxon>
        <taxon>Bacillati</taxon>
        <taxon>Actinomycetota</taxon>
        <taxon>Actinomycetes</taxon>
        <taxon>Micrococcales</taxon>
        <taxon>Intrasporangiaceae</taxon>
        <taxon>Aquipuribacter</taxon>
    </lineage>
</organism>
<dbReference type="Gene3D" id="3.30.70.3450">
    <property type="match status" value="1"/>
</dbReference>
<keyword evidence="7" id="KW-1185">Reference proteome</keyword>
<keyword evidence="4" id="KW-0560">Oxidoreductase</keyword>
<sequence length="539" mass="55491">MHRWGEWGDGSRDVPLPSRLPALLAGEVGVGVPPFDVPLDDVVAATRTSRLAGTSPPVAWALDPLDRLLHARGQSFPDLVAVRSGDVGPVPDAVARPGAAAEVRALLSWAAAHDAVVVPWGGGTSVVGGVDCPTGERPVVVADLVGLSGVRDVDRVSSLATVGAGATGPACEAGLREHGLVLGHRPQSFEHSTVGGWVATRSSGQQSLGFGRIEDLFAGGTVESPVGPLTLPPFPASAAGPDLRHAVLGSEGRLGVLVEAVLRVRPLPEVDDVVACYLPGWDEGVAAVRALAADPTGTAGLSMLRLSTPAETAVSFALAGAAGRALQQGLRLARLGGAPCLLLAGVTGDATTARRVRARVRDAVRRHAGRVVGTRLGRRWQRSRYDSPYWRSRLWELGYGVDTVETAAVWSAVPALVADLERSVAEAVAATGARAHVGTHLSHVYRTGSSVYTTAVFPLGASREATLERWRALKSASLAAIARSGGTVSHQHGVGRDHRAAAVEEKGPVGTAALGALVDAFDPDGVLATGNLLPGPPAT</sequence>
<dbReference type="SUPFAM" id="SSF55103">
    <property type="entry name" value="FAD-linked oxidases, C-terminal domain"/>
    <property type="match status" value="1"/>
</dbReference>
<dbReference type="InterPro" id="IPR016164">
    <property type="entry name" value="FAD-linked_Oxase-like_C"/>
</dbReference>
<evidence type="ECO:0000313" key="7">
    <source>
        <dbReference type="Proteomes" id="UP001596122"/>
    </source>
</evidence>
<name>A0ABW0GQ77_9MICO</name>
<comment type="similarity">
    <text evidence="1">Belongs to the FAD-binding oxidoreductase/transferase type 4 family.</text>
</comment>
<evidence type="ECO:0000256" key="2">
    <source>
        <dbReference type="ARBA" id="ARBA00022630"/>
    </source>
</evidence>
<dbReference type="Gene3D" id="3.30.465.10">
    <property type="match status" value="1"/>
</dbReference>
<dbReference type="Proteomes" id="UP001596122">
    <property type="component" value="Unassembled WGS sequence"/>
</dbReference>
<reference evidence="7" key="1">
    <citation type="journal article" date="2019" name="Int. J. Syst. Evol. Microbiol.">
        <title>The Global Catalogue of Microorganisms (GCM) 10K type strain sequencing project: providing services to taxonomists for standard genome sequencing and annotation.</title>
        <authorList>
            <consortium name="The Broad Institute Genomics Platform"/>
            <consortium name="The Broad Institute Genome Sequencing Center for Infectious Disease"/>
            <person name="Wu L."/>
            <person name="Ma J."/>
        </authorList>
    </citation>
    <scope>NUCLEOTIDE SEQUENCE [LARGE SCALE GENOMIC DNA]</scope>
    <source>
        <strain evidence="7">CCUG 43114</strain>
    </source>
</reference>